<protein>
    <submittedName>
        <fullName evidence="1">Uncharacterized protein</fullName>
    </submittedName>
</protein>
<proteinExistence type="predicted"/>
<keyword evidence="2" id="KW-1185">Reference proteome</keyword>
<organism evidence="1 2">
    <name type="scientific">Streptomyces zinciresistens K42</name>
    <dbReference type="NCBI Taxonomy" id="700597"/>
    <lineage>
        <taxon>Bacteria</taxon>
        <taxon>Bacillati</taxon>
        <taxon>Actinomycetota</taxon>
        <taxon>Actinomycetes</taxon>
        <taxon>Kitasatosporales</taxon>
        <taxon>Streptomycetaceae</taxon>
        <taxon>Streptomyces</taxon>
    </lineage>
</organism>
<dbReference type="Proteomes" id="UP000004217">
    <property type="component" value="Unassembled WGS sequence"/>
</dbReference>
<gene>
    <name evidence="1" type="ORF">SZN_23916</name>
</gene>
<name>G2GGZ9_9ACTN</name>
<accession>G2GGZ9</accession>
<evidence type="ECO:0000313" key="1">
    <source>
        <dbReference type="EMBL" id="EGX57205.1"/>
    </source>
</evidence>
<reference evidence="1 2" key="1">
    <citation type="submission" date="2011-08" db="EMBL/GenBank/DDBJ databases">
        <authorList>
            <person name="Lin Y."/>
            <person name="Hao X."/>
            <person name="Johnstone L."/>
            <person name="Miller S.J."/>
            <person name="Wei G."/>
            <person name="Rensing C."/>
        </authorList>
    </citation>
    <scope>NUCLEOTIDE SEQUENCE [LARGE SCALE GENOMIC DNA]</scope>
    <source>
        <strain evidence="1 2">K42</strain>
    </source>
</reference>
<comment type="caution">
    <text evidence="1">The sequence shown here is derived from an EMBL/GenBank/DDBJ whole genome shotgun (WGS) entry which is preliminary data.</text>
</comment>
<evidence type="ECO:0000313" key="2">
    <source>
        <dbReference type="Proteomes" id="UP000004217"/>
    </source>
</evidence>
<dbReference type="EMBL" id="AGBF01000102">
    <property type="protein sequence ID" value="EGX57205.1"/>
    <property type="molecule type" value="Genomic_DNA"/>
</dbReference>
<dbReference type="AlphaFoldDB" id="G2GGZ9"/>
<sequence>MRAPLGTFVSFWPTSGQLIVATWALVDFVLQPELLSCAEA</sequence>